<sequence length="195" mass="22573">MKKHTGGKPPYRLTPYIEVLLIQVKKSNKAAVCKACINKLGRELTLERSVFTNTKACVKAHLKKCKQFAMEYTEKERSEIIYASEEENQHMDISSIATSSSSFSSSSETIITPYKNIPHTIWNTQKRSTKNFIENYLIRNLNPAEYIIFEHHLLKITISNGWAFRWIENPEVIALFKFLNPIFLCLDVELLLIVF</sequence>
<organism evidence="1 2">
    <name type="scientific">Acaulospora morrowiae</name>
    <dbReference type="NCBI Taxonomy" id="94023"/>
    <lineage>
        <taxon>Eukaryota</taxon>
        <taxon>Fungi</taxon>
        <taxon>Fungi incertae sedis</taxon>
        <taxon>Mucoromycota</taxon>
        <taxon>Glomeromycotina</taxon>
        <taxon>Glomeromycetes</taxon>
        <taxon>Diversisporales</taxon>
        <taxon>Acaulosporaceae</taxon>
        <taxon>Acaulospora</taxon>
    </lineage>
</organism>
<evidence type="ECO:0000313" key="1">
    <source>
        <dbReference type="EMBL" id="CAG8620929.1"/>
    </source>
</evidence>
<reference evidence="1" key="1">
    <citation type="submission" date="2021-06" db="EMBL/GenBank/DDBJ databases">
        <authorList>
            <person name="Kallberg Y."/>
            <person name="Tangrot J."/>
            <person name="Rosling A."/>
        </authorList>
    </citation>
    <scope>NUCLEOTIDE SEQUENCE</scope>
    <source>
        <strain evidence="1">CL551</strain>
    </source>
</reference>
<proteinExistence type="predicted"/>
<evidence type="ECO:0000313" key="2">
    <source>
        <dbReference type="Proteomes" id="UP000789342"/>
    </source>
</evidence>
<dbReference type="Proteomes" id="UP000789342">
    <property type="component" value="Unassembled WGS sequence"/>
</dbReference>
<comment type="caution">
    <text evidence="1">The sequence shown here is derived from an EMBL/GenBank/DDBJ whole genome shotgun (WGS) entry which is preliminary data.</text>
</comment>
<protein>
    <submittedName>
        <fullName evidence="1">17509_t:CDS:1</fullName>
    </submittedName>
</protein>
<dbReference type="EMBL" id="CAJVPV010007588">
    <property type="protein sequence ID" value="CAG8620929.1"/>
    <property type="molecule type" value="Genomic_DNA"/>
</dbReference>
<accession>A0A9N9CZ18</accession>
<name>A0A9N9CZ18_9GLOM</name>
<gene>
    <name evidence="1" type="ORF">AMORRO_LOCUS8658</name>
</gene>
<dbReference type="AlphaFoldDB" id="A0A9N9CZ18"/>
<dbReference type="OrthoDB" id="2433550at2759"/>
<keyword evidence="2" id="KW-1185">Reference proteome</keyword>